<sequence>MLVGVAAAVKLTPAVFVLFFLLRKEYRAAMWSAVTFLGCAALAFALAPGPSVAYWTRLVFEGDRIGSPAFVSNQSLRGVFARLGHESLWVIPAVAVIALAVYVIPRVRLPYAVGVTALLGLLVSPVSWVHHWVWLVPLLAVLSWVAVMERRWCLFRSRRSRG</sequence>
<reference evidence="10" key="1">
    <citation type="journal article" date="2019" name="Int. J. Syst. Evol. Microbiol.">
        <title>The Global Catalogue of Microorganisms (GCM) 10K type strain sequencing project: providing services to taxonomists for standard genome sequencing and annotation.</title>
        <authorList>
            <consortium name="The Broad Institute Genomics Platform"/>
            <consortium name="The Broad Institute Genome Sequencing Center for Infectious Disease"/>
            <person name="Wu L."/>
            <person name="Ma J."/>
        </authorList>
    </citation>
    <scope>NUCLEOTIDE SEQUENCE [LARGE SCALE GENOMIC DNA]</scope>
    <source>
        <strain evidence="10">JCM 31486</strain>
    </source>
</reference>
<evidence type="ECO:0000256" key="6">
    <source>
        <dbReference type="ARBA" id="ARBA00023136"/>
    </source>
</evidence>
<keyword evidence="6 8" id="KW-0472">Membrane</keyword>
<protein>
    <submittedName>
        <fullName evidence="9">Glycosyltransferase 87 family protein</fullName>
    </submittedName>
</protein>
<evidence type="ECO:0000256" key="3">
    <source>
        <dbReference type="ARBA" id="ARBA00022679"/>
    </source>
</evidence>
<comment type="caution">
    <text evidence="9">The sequence shown here is derived from an EMBL/GenBank/DDBJ whole genome shotgun (WGS) entry which is preliminary data.</text>
</comment>
<name>A0ABW3MTA2_9PSEU</name>
<keyword evidence="4 8" id="KW-0812">Transmembrane</keyword>
<feature type="non-terminal residue" evidence="9">
    <location>
        <position position="162"/>
    </location>
</feature>
<evidence type="ECO:0000256" key="7">
    <source>
        <dbReference type="ARBA" id="ARBA00024033"/>
    </source>
</evidence>
<evidence type="ECO:0000256" key="2">
    <source>
        <dbReference type="ARBA" id="ARBA00022475"/>
    </source>
</evidence>
<feature type="transmembrane region" description="Helical" evidence="8">
    <location>
        <begin position="87"/>
        <end position="104"/>
    </location>
</feature>
<keyword evidence="10" id="KW-1185">Reference proteome</keyword>
<keyword evidence="5 8" id="KW-1133">Transmembrane helix</keyword>
<dbReference type="Pfam" id="PF09594">
    <property type="entry name" value="GT87"/>
    <property type="match status" value="1"/>
</dbReference>
<proteinExistence type="inferred from homology"/>
<comment type="subcellular location">
    <subcellularLocation>
        <location evidence="1">Cell membrane</location>
        <topology evidence="1">Multi-pass membrane protein</topology>
    </subcellularLocation>
</comment>
<evidence type="ECO:0000313" key="9">
    <source>
        <dbReference type="EMBL" id="MFD1052629.1"/>
    </source>
</evidence>
<comment type="similarity">
    <text evidence="7">Belongs to the glycosyltransferase 87 family.</text>
</comment>
<feature type="transmembrane region" description="Helical" evidence="8">
    <location>
        <begin position="134"/>
        <end position="153"/>
    </location>
</feature>
<evidence type="ECO:0000256" key="1">
    <source>
        <dbReference type="ARBA" id="ARBA00004651"/>
    </source>
</evidence>
<dbReference type="InterPro" id="IPR018584">
    <property type="entry name" value="GT87"/>
</dbReference>
<dbReference type="Proteomes" id="UP001597045">
    <property type="component" value="Unassembled WGS sequence"/>
</dbReference>
<accession>A0ABW3MTA2</accession>
<organism evidence="9 10">
    <name type="scientific">Kibdelosporangium lantanae</name>
    <dbReference type="NCBI Taxonomy" id="1497396"/>
    <lineage>
        <taxon>Bacteria</taxon>
        <taxon>Bacillati</taxon>
        <taxon>Actinomycetota</taxon>
        <taxon>Actinomycetes</taxon>
        <taxon>Pseudonocardiales</taxon>
        <taxon>Pseudonocardiaceae</taxon>
        <taxon>Kibdelosporangium</taxon>
    </lineage>
</organism>
<evidence type="ECO:0000256" key="8">
    <source>
        <dbReference type="SAM" id="Phobius"/>
    </source>
</evidence>
<feature type="transmembrane region" description="Helical" evidence="8">
    <location>
        <begin position="6"/>
        <end position="22"/>
    </location>
</feature>
<evidence type="ECO:0000256" key="5">
    <source>
        <dbReference type="ARBA" id="ARBA00022989"/>
    </source>
</evidence>
<feature type="transmembrane region" description="Helical" evidence="8">
    <location>
        <begin position="111"/>
        <end position="128"/>
    </location>
</feature>
<gene>
    <name evidence="9" type="ORF">ACFQ1S_47070</name>
</gene>
<feature type="transmembrane region" description="Helical" evidence="8">
    <location>
        <begin position="29"/>
        <end position="47"/>
    </location>
</feature>
<evidence type="ECO:0000313" key="10">
    <source>
        <dbReference type="Proteomes" id="UP001597045"/>
    </source>
</evidence>
<keyword evidence="2" id="KW-1003">Cell membrane</keyword>
<dbReference type="EMBL" id="JBHTIS010004594">
    <property type="protein sequence ID" value="MFD1052629.1"/>
    <property type="molecule type" value="Genomic_DNA"/>
</dbReference>
<keyword evidence="3" id="KW-0808">Transferase</keyword>
<evidence type="ECO:0000256" key="4">
    <source>
        <dbReference type="ARBA" id="ARBA00022692"/>
    </source>
</evidence>